<dbReference type="InterPro" id="IPR009057">
    <property type="entry name" value="Homeodomain-like_sf"/>
</dbReference>
<gene>
    <name evidence="2" type="ORF">LKD70_12710</name>
</gene>
<comment type="caution">
    <text evidence="2">The sequence shown here is derived from an EMBL/GenBank/DDBJ whole genome shotgun (WGS) entry which is preliminary data.</text>
</comment>
<dbReference type="Gene3D" id="1.10.10.2840">
    <property type="entry name" value="PucR C-terminal helix-turn-helix domain"/>
    <property type="match status" value="1"/>
</dbReference>
<reference evidence="2 3" key="1">
    <citation type="submission" date="2021-10" db="EMBL/GenBank/DDBJ databases">
        <title>Anaerobic single-cell dispensing facilitates the cultivation of human gut bacteria.</title>
        <authorList>
            <person name="Afrizal A."/>
        </authorList>
    </citation>
    <scope>NUCLEOTIDE SEQUENCE [LARGE SCALE GENOMIC DNA]</scope>
    <source>
        <strain evidence="2 3">CLA-AA-H200</strain>
    </source>
</reference>
<dbReference type="EMBL" id="JAJEQX010000024">
    <property type="protein sequence ID" value="MCC2255267.1"/>
    <property type="molecule type" value="Genomic_DNA"/>
</dbReference>
<protein>
    <submittedName>
        <fullName evidence="2">Helix-turn-helix domain-containing protein</fullName>
    </submittedName>
</protein>
<dbReference type="RefSeq" id="WP_227708341.1">
    <property type="nucleotide sequence ID" value="NZ_JAJEQX010000024.1"/>
</dbReference>
<dbReference type="InterPro" id="IPR042070">
    <property type="entry name" value="PucR_C-HTH_sf"/>
</dbReference>
<evidence type="ECO:0000313" key="2">
    <source>
        <dbReference type="EMBL" id="MCC2255267.1"/>
    </source>
</evidence>
<evidence type="ECO:0000259" key="1">
    <source>
        <dbReference type="Pfam" id="PF13556"/>
    </source>
</evidence>
<keyword evidence="3" id="KW-1185">Reference proteome</keyword>
<evidence type="ECO:0000313" key="3">
    <source>
        <dbReference type="Proteomes" id="UP001198151"/>
    </source>
</evidence>
<dbReference type="PANTHER" id="PTHR33744">
    <property type="entry name" value="CARBOHYDRATE DIACID REGULATOR"/>
    <property type="match status" value="1"/>
</dbReference>
<dbReference type="Pfam" id="PF13556">
    <property type="entry name" value="HTH_30"/>
    <property type="match status" value="1"/>
</dbReference>
<proteinExistence type="predicted"/>
<organism evidence="2 3">
    <name type="scientific">Ruminococcus turbiniformis</name>
    <dbReference type="NCBI Taxonomy" id="2881258"/>
    <lineage>
        <taxon>Bacteria</taxon>
        <taxon>Bacillati</taxon>
        <taxon>Bacillota</taxon>
        <taxon>Clostridia</taxon>
        <taxon>Eubacteriales</taxon>
        <taxon>Oscillospiraceae</taxon>
        <taxon>Ruminococcus</taxon>
    </lineage>
</organism>
<sequence length="504" mass="58585">MKINLPILYDQLYKKYADRYAFFLTDCNFYDFPLQMVCLYNSRLALSHEFVYILSGKEYDRDPKRFQDSSVILIGMVKQKPVRNAILIDDPIDMIELFQETVSIFLSFEQWNQEIWTSIVSKTKLERLSKLIGGKLKNPACVLDLSFHLRSIVGELPSDRPLPSEWTDLLKHRESPVETFDIPQNDIYFFTKHEREIYKPIGSPYGNDEIFLNIYVHDSLFAILANTTLNDSFTSGEYAIMVLARNYLEQYFTSTFSATGNDTAIQYYMNLLLEGQEVNRESLKYHLSRIGWTQNASYYVCCFSFPRIQEPQKGQAEHALARLAKNMPRDIIFIYFHHVVLLSRKIDMEALAVCARKLDAICGVSFLQQDLSNIYDGYNQALLATEYARKASQETSVFSYEDYYAVHLRNALSENININQFIPSSVRNLLQFDILNHTDYVRLLKTYLICGSNSKKAGELLYMHRNTLIYRIKKIENIMSCSLDNLSISQIENILLAIWLIENP</sequence>
<dbReference type="Proteomes" id="UP001198151">
    <property type="component" value="Unassembled WGS sequence"/>
</dbReference>
<accession>A0ABS8FYX8</accession>
<name>A0ABS8FYX8_9FIRM</name>
<dbReference type="InterPro" id="IPR051448">
    <property type="entry name" value="CdaR-like_regulators"/>
</dbReference>
<feature type="domain" description="PucR C-terminal helix-turn-helix" evidence="1">
    <location>
        <begin position="441"/>
        <end position="485"/>
    </location>
</feature>
<dbReference type="SUPFAM" id="SSF46689">
    <property type="entry name" value="Homeodomain-like"/>
    <property type="match status" value="1"/>
</dbReference>
<dbReference type="InterPro" id="IPR025736">
    <property type="entry name" value="PucR_C-HTH_dom"/>
</dbReference>